<dbReference type="EMBL" id="JACAZH010000004">
    <property type="protein sequence ID" value="KAF7370957.1"/>
    <property type="molecule type" value="Genomic_DNA"/>
</dbReference>
<comment type="caution">
    <text evidence="1">The sequence shown here is derived from an EMBL/GenBank/DDBJ whole genome shotgun (WGS) entry which is preliminary data.</text>
</comment>
<accession>A0A8H6Z590</accession>
<proteinExistence type="predicted"/>
<evidence type="ECO:0000313" key="2">
    <source>
        <dbReference type="Proteomes" id="UP000623467"/>
    </source>
</evidence>
<organism evidence="1 2">
    <name type="scientific">Mycena sanguinolenta</name>
    <dbReference type="NCBI Taxonomy" id="230812"/>
    <lineage>
        <taxon>Eukaryota</taxon>
        <taxon>Fungi</taxon>
        <taxon>Dikarya</taxon>
        <taxon>Basidiomycota</taxon>
        <taxon>Agaricomycotina</taxon>
        <taxon>Agaricomycetes</taxon>
        <taxon>Agaricomycetidae</taxon>
        <taxon>Agaricales</taxon>
        <taxon>Marasmiineae</taxon>
        <taxon>Mycenaceae</taxon>
        <taxon>Mycena</taxon>
    </lineage>
</organism>
<reference evidence="1" key="1">
    <citation type="submission" date="2020-05" db="EMBL/GenBank/DDBJ databases">
        <title>Mycena genomes resolve the evolution of fungal bioluminescence.</title>
        <authorList>
            <person name="Tsai I.J."/>
        </authorList>
    </citation>
    <scope>NUCLEOTIDE SEQUENCE</scope>
    <source>
        <strain evidence="1">160909Yilan</strain>
    </source>
</reference>
<protein>
    <submittedName>
        <fullName evidence="1">BRCT domain-containing protein</fullName>
    </submittedName>
</protein>
<dbReference type="Proteomes" id="UP000623467">
    <property type="component" value="Unassembled WGS sequence"/>
</dbReference>
<sequence>MLFGGKLACFSPSVDASLRSAWVNHGGAVTSSKQEFYQTNFFFCNGTQDPWLQELLSRSLIVRDARWISKSVSERFAVPVSKYLLDDQFDLTKIEPAVQTPSNLFTPTSKLLTANRPLACPEGPQKIAAKPNILKRGFASENHDDSCTSIDLRPFKRARTQPVLPPQLVNQTSDPRIQSPAVVLFPHRAARTNIFYPSPANSSPLKTPSKAVPRAPKSLPHIDFAALKPTPSLPVLSFPRPRPARHHRSFANPQTKVADYLEDIPQSSSLAKDTTRPSLAELVSRCTRQPSVAHHRSSAATPKPKAIDNLENISQSTVRRPLLEILRAPPCTRQTFAVLETYEDRLFVCSKIHRQPVVKML</sequence>
<evidence type="ECO:0000313" key="1">
    <source>
        <dbReference type="EMBL" id="KAF7370957.1"/>
    </source>
</evidence>
<keyword evidence="2" id="KW-1185">Reference proteome</keyword>
<dbReference type="OrthoDB" id="3197870at2759"/>
<gene>
    <name evidence="1" type="ORF">MSAN_00729700</name>
</gene>
<dbReference type="AlphaFoldDB" id="A0A8H6Z590"/>
<name>A0A8H6Z590_9AGAR</name>